<dbReference type="SMART" id="SM00418">
    <property type="entry name" value="HTH_ARSR"/>
    <property type="match status" value="1"/>
</dbReference>
<dbReference type="InterPro" id="IPR001845">
    <property type="entry name" value="HTH_ArsR_DNA-bd_dom"/>
</dbReference>
<feature type="domain" description="HTH arsR-type" evidence="4">
    <location>
        <begin position="9"/>
        <end position="103"/>
    </location>
</feature>
<dbReference type="GO" id="GO:0003700">
    <property type="term" value="F:DNA-binding transcription factor activity"/>
    <property type="evidence" value="ECO:0007669"/>
    <property type="project" value="InterPro"/>
</dbReference>
<dbReference type="PRINTS" id="PR00778">
    <property type="entry name" value="HTHARSR"/>
</dbReference>
<dbReference type="InterPro" id="IPR036388">
    <property type="entry name" value="WH-like_DNA-bd_sf"/>
</dbReference>
<dbReference type="Proteomes" id="UP000031861">
    <property type="component" value="Plasmid pBFI_2"/>
</dbReference>
<dbReference type="Gene3D" id="1.10.10.10">
    <property type="entry name" value="Winged helix-like DNA-binding domain superfamily/Winged helix DNA-binding domain"/>
    <property type="match status" value="1"/>
</dbReference>
<evidence type="ECO:0000256" key="1">
    <source>
        <dbReference type="ARBA" id="ARBA00023015"/>
    </source>
</evidence>
<dbReference type="PANTHER" id="PTHR43132">
    <property type="entry name" value="ARSENICAL RESISTANCE OPERON REPRESSOR ARSR-RELATED"/>
    <property type="match status" value="1"/>
</dbReference>
<dbReference type="SUPFAM" id="SSF46785">
    <property type="entry name" value="Winged helix' DNA-binding domain"/>
    <property type="match status" value="1"/>
</dbReference>
<dbReference type="RefSeq" id="WP_042516191.1">
    <property type="nucleotide sequence ID" value="NZ_CP009636.1"/>
</dbReference>
<keyword evidence="1" id="KW-0805">Transcription regulation</keyword>
<dbReference type="InterPro" id="IPR051011">
    <property type="entry name" value="Metal_resp_trans_reg"/>
</dbReference>
<dbReference type="PROSITE" id="PS50987">
    <property type="entry name" value="HTH_ARSR_2"/>
    <property type="match status" value="1"/>
</dbReference>
<dbReference type="Pfam" id="PF01022">
    <property type="entry name" value="HTH_5"/>
    <property type="match status" value="1"/>
</dbReference>
<dbReference type="CDD" id="cd00090">
    <property type="entry name" value="HTH_ARSR"/>
    <property type="match status" value="1"/>
</dbReference>
<gene>
    <name evidence="5" type="ORF">AK40_5830</name>
</gene>
<evidence type="ECO:0000256" key="3">
    <source>
        <dbReference type="ARBA" id="ARBA00023163"/>
    </source>
</evidence>
<dbReference type="NCBIfam" id="NF033788">
    <property type="entry name" value="HTH_metalloreg"/>
    <property type="match status" value="1"/>
</dbReference>
<dbReference type="InterPro" id="IPR011991">
    <property type="entry name" value="ArsR-like_HTH"/>
</dbReference>
<keyword evidence="2" id="KW-0238">DNA-binding</keyword>
<geneLocation type="plasmid" evidence="5 6">
    <name>pBFI_2</name>
</geneLocation>
<evidence type="ECO:0000256" key="2">
    <source>
        <dbReference type="ARBA" id="ARBA00023125"/>
    </source>
</evidence>
<reference evidence="5 6" key="1">
    <citation type="journal article" date="2015" name="Genome Announc.">
        <title>Complete genome sequences for 35 biothreat assay-relevant bacillus species.</title>
        <authorList>
            <person name="Johnson S.L."/>
            <person name="Daligault H.E."/>
            <person name="Davenport K.W."/>
            <person name="Jaissle J."/>
            <person name="Frey K.G."/>
            <person name="Ladner J.T."/>
            <person name="Broomall S.M."/>
            <person name="Bishop-Lilly K.A."/>
            <person name="Bruce D.C."/>
            <person name="Gibbons H.S."/>
            <person name="Coyne S.R."/>
            <person name="Lo C.C."/>
            <person name="Meincke L."/>
            <person name="Munk A.C."/>
            <person name="Koroleva G.I."/>
            <person name="Rosenzweig C.N."/>
            <person name="Palacios G.F."/>
            <person name="Redden C.L."/>
            <person name="Minogue T.D."/>
            <person name="Chain P.S."/>
        </authorList>
    </citation>
    <scope>NUCLEOTIDE SEQUENCE [LARGE SCALE GENOMIC DNA]</scope>
    <source>
        <strain evidence="5 6">03BB108</strain>
    </source>
</reference>
<evidence type="ECO:0000259" key="4">
    <source>
        <dbReference type="PROSITE" id="PS50987"/>
    </source>
</evidence>
<accession>A0AAN0SR18</accession>
<evidence type="ECO:0000313" key="6">
    <source>
        <dbReference type="Proteomes" id="UP000031861"/>
    </source>
</evidence>
<organism evidence="5 6">
    <name type="scientific">Bacillus cereus 03BB108</name>
    <dbReference type="NCBI Taxonomy" id="451709"/>
    <lineage>
        <taxon>Bacteria</taxon>
        <taxon>Bacillati</taxon>
        <taxon>Bacillota</taxon>
        <taxon>Bacilli</taxon>
        <taxon>Bacillales</taxon>
        <taxon>Bacillaceae</taxon>
        <taxon>Bacillus</taxon>
        <taxon>Bacillus cereus group</taxon>
    </lineage>
</organism>
<dbReference type="EMBL" id="CP009636">
    <property type="protein sequence ID" value="AJI08437.1"/>
    <property type="molecule type" value="Genomic_DNA"/>
</dbReference>
<keyword evidence="5" id="KW-0614">Plasmid</keyword>
<proteinExistence type="predicted"/>
<evidence type="ECO:0000313" key="5">
    <source>
        <dbReference type="EMBL" id="AJI08437.1"/>
    </source>
</evidence>
<sequence>MNNFLYRNTQHIFLEEDIELIKVLAHPTRLQIVNELTNNPTLNVTQLTEILKIPQSTTSQHLSKLRRNVLRAERKGLEMYYYVENTKATKIMEILKFSHKKVI</sequence>
<protein>
    <submittedName>
        <fullName evidence="5">Bacterial regulatory, arsR family protein</fullName>
    </submittedName>
</protein>
<keyword evidence="3" id="KW-0804">Transcription</keyword>
<dbReference type="GO" id="GO:0003677">
    <property type="term" value="F:DNA binding"/>
    <property type="evidence" value="ECO:0007669"/>
    <property type="project" value="UniProtKB-KW"/>
</dbReference>
<dbReference type="PANTHER" id="PTHR43132:SF2">
    <property type="entry name" value="ARSENICAL RESISTANCE OPERON REPRESSOR ARSR-RELATED"/>
    <property type="match status" value="1"/>
</dbReference>
<name>A0AAN0SR18_BACCE</name>
<dbReference type="AlphaFoldDB" id="A0AAN0SR18"/>
<dbReference type="InterPro" id="IPR036390">
    <property type="entry name" value="WH_DNA-bd_sf"/>
</dbReference>